<dbReference type="InterPro" id="IPR017853">
    <property type="entry name" value="GH"/>
</dbReference>
<dbReference type="PANTHER" id="PTHR12631">
    <property type="entry name" value="ALPHA-L-IDURONIDASE"/>
    <property type="match status" value="1"/>
</dbReference>
<dbReference type="EMBL" id="UOGA01000030">
    <property type="protein sequence ID" value="VAX15009.1"/>
    <property type="molecule type" value="Genomic_DNA"/>
</dbReference>
<dbReference type="GO" id="GO:0004553">
    <property type="term" value="F:hydrolase activity, hydrolyzing O-glycosyl compounds"/>
    <property type="evidence" value="ECO:0007669"/>
    <property type="project" value="InterPro"/>
</dbReference>
<protein>
    <recommendedName>
        <fullName evidence="3">Glycoside hydrolase family 5 domain-containing protein</fullName>
    </recommendedName>
</protein>
<dbReference type="GO" id="GO:0000272">
    <property type="term" value="P:polysaccharide catabolic process"/>
    <property type="evidence" value="ECO:0007669"/>
    <property type="project" value="InterPro"/>
</dbReference>
<dbReference type="Pfam" id="PF00150">
    <property type="entry name" value="Cellulase"/>
    <property type="match status" value="1"/>
</dbReference>
<keyword evidence="1" id="KW-0378">Hydrolase</keyword>
<organism evidence="4">
    <name type="scientific">hydrothermal vent metagenome</name>
    <dbReference type="NCBI Taxonomy" id="652676"/>
    <lineage>
        <taxon>unclassified sequences</taxon>
        <taxon>metagenomes</taxon>
        <taxon>ecological metagenomes</taxon>
    </lineage>
</organism>
<evidence type="ECO:0000259" key="3">
    <source>
        <dbReference type="Pfam" id="PF00150"/>
    </source>
</evidence>
<evidence type="ECO:0000256" key="1">
    <source>
        <dbReference type="ARBA" id="ARBA00022801"/>
    </source>
</evidence>
<evidence type="ECO:0000256" key="2">
    <source>
        <dbReference type="ARBA" id="ARBA00023295"/>
    </source>
</evidence>
<gene>
    <name evidence="4" type="ORF">MNBD_NITROSPINAE04-2495</name>
</gene>
<dbReference type="SUPFAM" id="SSF51445">
    <property type="entry name" value="(Trans)glycosidases"/>
    <property type="match status" value="1"/>
</dbReference>
<dbReference type="Gene3D" id="3.20.20.80">
    <property type="entry name" value="Glycosidases"/>
    <property type="match status" value="1"/>
</dbReference>
<proteinExistence type="predicted"/>
<feature type="non-terminal residue" evidence="4">
    <location>
        <position position="279"/>
    </location>
</feature>
<dbReference type="AlphaFoldDB" id="A0A3B1B9V0"/>
<dbReference type="InterPro" id="IPR051923">
    <property type="entry name" value="Glycosyl_Hydrolase_39"/>
</dbReference>
<reference evidence="4" key="1">
    <citation type="submission" date="2018-06" db="EMBL/GenBank/DDBJ databases">
        <authorList>
            <person name="Zhirakovskaya E."/>
        </authorList>
    </citation>
    <scope>NUCLEOTIDE SEQUENCE</scope>
</reference>
<feature type="domain" description="Glycoside hydrolase family 5" evidence="3">
    <location>
        <begin position="55"/>
        <end position="273"/>
    </location>
</feature>
<name>A0A3B1B9V0_9ZZZZ</name>
<dbReference type="InterPro" id="IPR001547">
    <property type="entry name" value="Glyco_hydro_5"/>
</dbReference>
<accession>A0A3B1B9V0</accession>
<sequence length="279" mass="31252">MKKKFVHLFLLITLFTYTGCENAVETLLVGGQDVPYGKIGMSIFPDNIVTGSLPSQMADIKSLKVNYVRMDLPFDENYMASAFSARDFSRFDKYVSAANGAGLDIVVILAYVPNWLKGNPGWKSVYINNYVIPVVKRYKGVVKNWEVWNEPDSFTKGVLDGSPEDYFDLLKRASKAIRSIDPSATVVSAATTSIVLDGLGKWNWTQDLIDMGLSQWADVLNFHYYSELDPELSALGGNMVRNAGMRVWVTETGEKGQSNQESYFKTVMAYIDKSLNPER</sequence>
<keyword evidence="2" id="KW-0326">Glycosidase</keyword>
<dbReference type="PANTHER" id="PTHR12631:SF10">
    <property type="entry name" value="BETA-XYLOSIDASE-LIKE PROTEIN-RELATED"/>
    <property type="match status" value="1"/>
</dbReference>
<evidence type="ECO:0000313" key="4">
    <source>
        <dbReference type="EMBL" id="VAX15009.1"/>
    </source>
</evidence>